<accession>A0ACB8WWF2</accession>
<keyword evidence="2" id="KW-1185">Reference proteome</keyword>
<reference evidence="1" key="1">
    <citation type="submission" date="2022-04" db="EMBL/GenBank/DDBJ databases">
        <title>Jade perch genome.</title>
        <authorList>
            <person name="Chao B."/>
        </authorList>
    </citation>
    <scope>NUCLEOTIDE SEQUENCE</scope>
    <source>
        <strain evidence="1">CB-2022</strain>
    </source>
</reference>
<comment type="caution">
    <text evidence="1">The sequence shown here is derived from an EMBL/GenBank/DDBJ whole genome shotgun (WGS) entry which is preliminary data.</text>
</comment>
<name>A0ACB8WWF2_9TELE</name>
<organism evidence="1 2">
    <name type="scientific">Scortum barcoo</name>
    <name type="common">barcoo grunter</name>
    <dbReference type="NCBI Taxonomy" id="214431"/>
    <lineage>
        <taxon>Eukaryota</taxon>
        <taxon>Metazoa</taxon>
        <taxon>Chordata</taxon>
        <taxon>Craniata</taxon>
        <taxon>Vertebrata</taxon>
        <taxon>Euteleostomi</taxon>
        <taxon>Actinopterygii</taxon>
        <taxon>Neopterygii</taxon>
        <taxon>Teleostei</taxon>
        <taxon>Neoteleostei</taxon>
        <taxon>Acanthomorphata</taxon>
        <taxon>Eupercaria</taxon>
        <taxon>Centrarchiformes</taxon>
        <taxon>Terapontoidei</taxon>
        <taxon>Terapontidae</taxon>
        <taxon>Scortum</taxon>
    </lineage>
</organism>
<gene>
    <name evidence="1" type="ORF">L3Q82_024329</name>
</gene>
<evidence type="ECO:0000313" key="2">
    <source>
        <dbReference type="Proteomes" id="UP000831701"/>
    </source>
</evidence>
<protein>
    <submittedName>
        <fullName evidence="1">Uncharacterized protein</fullName>
    </submittedName>
</protein>
<evidence type="ECO:0000313" key="1">
    <source>
        <dbReference type="EMBL" id="KAI3371773.1"/>
    </source>
</evidence>
<dbReference type="Proteomes" id="UP000831701">
    <property type="component" value="Chromosome 6"/>
</dbReference>
<dbReference type="EMBL" id="CM041536">
    <property type="protein sequence ID" value="KAI3371773.1"/>
    <property type="molecule type" value="Genomic_DNA"/>
</dbReference>
<proteinExistence type="predicted"/>
<sequence>MSIPWMLTGAGGEWLRLRKSTTSSLVLPALIWRLKGARTCSLRSTSAAEKPIRLKALHPHKLWSVCEVVQNPCSEVMIQPQLAAACPQQPGLDGVECTGEIKEHDPHSASSLLQVSEGGVKEVDDGIIHPDVRLVGELQRVHEGAHQRAQMGEDQSLQRLHQMRRQSYRPVAVELLGVRCLWHWDDAGRLPELWHSPQLQAQVECVPKNPTQLVCAGLQEPGADAIRTCCFPGPVLLQGIPHLVCCEEQAGAGRC</sequence>